<dbReference type="EMBL" id="UYYG01000210">
    <property type="protein sequence ID" value="VDN53917.1"/>
    <property type="molecule type" value="Genomic_DNA"/>
</dbReference>
<reference evidence="4" key="1">
    <citation type="submission" date="2017-02" db="UniProtKB">
        <authorList>
            <consortium name="WormBaseParasite"/>
        </authorList>
    </citation>
    <scope>IDENTIFICATION</scope>
</reference>
<protein>
    <submittedName>
        <fullName evidence="1 4">Uncharacterized protein</fullName>
    </submittedName>
</protein>
<accession>A0A0N4UQX0</accession>
<evidence type="ECO:0000313" key="3">
    <source>
        <dbReference type="Proteomes" id="UP000274756"/>
    </source>
</evidence>
<evidence type="ECO:0000313" key="1">
    <source>
        <dbReference type="EMBL" id="VDN53917.1"/>
    </source>
</evidence>
<organism evidence="2 4">
    <name type="scientific">Dracunculus medinensis</name>
    <name type="common">Guinea worm</name>
    <dbReference type="NCBI Taxonomy" id="318479"/>
    <lineage>
        <taxon>Eukaryota</taxon>
        <taxon>Metazoa</taxon>
        <taxon>Ecdysozoa</taxon>
        <taxon>Nematoda</taxon>
        <taxon>Chromadorea</taxon>
        <taxon>Rhabditida</taxon>
        <taxon>Spirurina</taxon>
        <taxon>Dracunculoidea</taxon>
        <taxon>Dracunculidae</taxon>
        <taxon>Dracunculus</taxon>
    </lineage>
</organism>
<name>A0A0N4UQX0_DRAME</name>
<sequence length="248" mass="29391">MEECQKKELILYRAACAYYKKDFHRSSSEFEKLANITSCKNDHSSFSLTDSVIRSLLKADFVDHKNVLKMLEHSLSSSVCTYGGQLQYWSLYLQVYQKVKLFDKTHFRINVLLCAVVGLPEHWIALAEFGSEQSSFYWGCYCRALYLLQLQTMNCQGFMREISEKKLSEIQKKFSRSTCESFIVKECMKRMKENNFNNESTSLIDPKMKCLYKDDKEQERIINDFVERYSWLFENDSHLLDMLKFDER</sequence>
<dbReference type="AlphaFoldDB" id="A0A0N4UQX0"/>
<evidence type="ECO:0000313" key="4">
    <source>
        <dbReference type="WBParaSite" id="DME_0001043201-mRNA-1"/>
    </source>
</evidence>
<gene>
    <name evidence="1" type="ORF">DME_LOCUS3890</name>
</gene>
<dbReference type="WBParaSite" id="DME_0001043201-mRNA-1">
    <property type="protein sequence ID" value="DME_0001043201-mRNA-1"/>
    <property type="gene ID" value="DME_0001043201"/>
</dbReference>
<evidence type="ECO:0000313" key="2">
    <source>
        <dbReference type="Proteomes" id="UP000038040"/>
    </source>
</evidence>
<proteinExistence type="predicted"/>
<dbReference type="STRING" id="318479.A0A0N4UQX0"/>
<reference evidence="1 3" key="2">
    <citation type="submission" date="2018-11" db="EMBL/GenBank/DDBJ databases">
        <authorList>
            <consortium name="Pathogen Informatics"/>
        </authorList>
    </citation>
    <scope>NUCLEOTIDE SEQUENCE [LARGE SCALE GENOMIC DNA]</scope>
</reference>
<dbReference type="Proteomes" id="UP000274756">
    <property type="component" value="Unassembled WGS sequence"/>
</dbReference>
<keyword evidence="3" id="KW-1185">Reference proteome</keyword>
<dbReference type="Proteomes" id="UP000038040">
    <property type="component" value="Unplaced"/>
</dbReference>